<proteinExistence type="evidence at transcript level"/>
<evidence type="ECO:0000256" key="3">
    <source>
        <dbReference type="SAM" id="MobiDB-lite"/>
    </source>
</evidence>
<organism evidence="5">
    <name type="scientific">Ixodes ricinus</name>
    <name type="common">Common tick</name>
    <name type="synonym">Acarus ricinus</name>
    <dbReference type="NCBI Taxonomy" id="34613"/>
    <lineage>
        <taxon>Eukaryota</taxon>
        <taxon>Metazoa</taxon>
        <taxon>Ecdysozoa</taxon>
        <taxon>Arthropoda</taxon>
        <taxon>Chelicerata</taxon>
        <taxon>Arachnida</taxon>
        <taxon>Acari</taxon>
        <taxon>Parasitiformes</taxon>
        <taxon>Ixodida</taxon>
        <taxon>Ixodoidea</taxon>
        <taxon>Ixodidae</taxon>
        <taxon>Ixodinae</taxon>
        <taxon>Ixodes</taxon>
    </lineage>
</organism>
<comment type="subcellular location">
    <subcellularLocation>
        <location evidence="1">Secreted</location>
    </subcellularLocation>
</comment>
<dbReference type="CDD" id="cd23501">
    <property type="entry name" value="TSLPI_Salp14_NTD"/>
    <property type="match status" value="1"/>
</dbReference>
<dbReference type="Pfam" id="PF07771">
    <property type="entry name" value="TSGP1"/>
    <property type="match status" value="1"/>
</dbReference>
<evidence type="ECO:0000256" key="4">
    <source>
        <dbReference type="SAM" id="SignalP"/>
    </source>
</evidence>
<protein>
    <recommendedName>
        <fullName evidence="6">Basic tail protein</fullName>
    </recommendedName>
</protein>
<keyword evidence="2" id="KW-0964">Secreted</keyword>
<evidence type="ECO:0000256" key="1">
    <source>
        <dbReference type="ARBA" id="ARBA00004613"/>
    </source>
</evidence>
<evidence type="ECO:0000313" key="5">
    <source>
        <dbReference type="EMBL" id="JAB71023.1"/>
    </source>
</evidence>
<evidence type="ECO:0000256" key="2">
    <source>
        <dbReference type="ARBA" id="ARBA00022525"/>
    </source>
</evidence>
<dbReference type="InterPro" id="IPR011694">
    <property type="entry name" value="Ixonnexin-like"/>
</dbReference>
<dbReference type="AlphaFoldDB" id="V5HCP0"/>
<feature type="region of interest" description="Disordered" evidence="3">
    <location>
        <begin position="80"/>
        <end position="126"/>
    </location>
</feature>
<dbReference type="EMBL" id="GANP01013445">
    <property type="protein sequence ID" value="JAB71023.1"/>
    <property type="molecule type" value="mRNA"/>
</dbReference>
<dbReference type="GO" id="GO:0005576">
    <property type="term" value="C:extracellular region"/>
    <property type="evidence" value="ECO:0007669"/>
    <property type="project" value="UniProtKB-SubCell"/>
</dbReference>
<sequence length="126" mass="13971">MGSTGITLVLVSLALFGSVAAHNCQNGTRPTSEENREGCDFYCWNTETKSWDQFFFGNGERCFYNNGDTGVCKNGECHLNTKSGVPTDTDDDTPAPTKKPKQKKKKQKENKKPKGQLKGELGRDNF</sequence>
<feature type="compositionally biased region" description="Basic residues" evidence="3">
    <location>
        <begin position="98"/>
        <end position="115"/>
    </location>
</feature>
<reference evidence="5" key="1">
    <citation type="journal article" date="2015" name="Sci. Rep.">
        <title>Tissue- and time-dependent transcription in Ixodes ricinus salivary glands and midguts when blood feeding on the vertebrate host.</title>
        <authorList>
            <person name="Kotsyfakis M."/>
            <person name="Schwarz A."/>
            <person name="Erhart J."/>
            <person name="Ribeiro J.M."/>
        </authorList>
    </citation>
    <scope>NUCLEOTIDE SEQUENCE</scope>
    <source>
        <tissue evidence="5">Salivary gland and midgut</tissue>
    </source>
</reference>
<name>V5HCP0_IXORI</name>
<evidence type="ECO:0008006" key="6">
    <source>
        <dbReference type="Google" id="ProtNLM"/>
    </source>
</evidence>
<keyword evidence="4" id="KW-0732">Signal</keyword>
<feature type="chain" id="PRO_5004735672" description="Basic tail protein" evidence="4">
    <location>
        <begin position="22"/>
        <end position="126"/>
    </location>
</feature>
<accession>V5HCP0</accession>
<feature type="signal peptide" evidence="4">
    <location>
        <begin position="1"/>
        <end position="21"/>
    </location>
</feature>